<dbReference type="PATRIC" id="fig|453.4.peg.1382"/>
<comment type="similarity">
    <text evidence="1">Belongs to the Rpn/YhgA-like nuclease family.</text>
</comment>
<evidence type="ECO:0000313" key="4">
    <source>
        <dbReference type="EMBL" id="SPX59837.1"/>
    </source>
</evidence>
<dbReference type="EMBL" id="UASS01000003">
    <property type="protein sequence ID" value="SPX59837.1"/>
    <property type="molecule type" value="Genomic_DNA"/>
</dbReference>
<evidence type="ECO:0000259" key="2">
    <source>
        <dbReference type="Pfam" id="PF04754"/>
    </source>
</evidence>
<dbReference type="EMBL" id="LNYB01000042">
    <property type="protein sequence ID" value="KTD00106.1"/>
    <property type="molecule type" value="Genomic_DNA"/>
</dbReference>
<dbReference type="RefSeq" id="WP_058445031.1">
    <property type="nucleotide sequence ID" value="NZ_CAAAHT010000118.1"/>
</dbReference>
<protein>
    <submittedName>
        <fullName evidence="4">Transposase, YhgA-like</fullName>
    </submittedName>
</protein>
<dbReference type="InterPro" id="IPR006842">
    <property type="entry name" value="Transposase_31"/>
</dbReference>
<dbReference type="AlphaFoldDB" id="A0A0W0TWU5"/>
<feature type="domain" description="Transposase (putative) YhgA-like" evidence="2">
    <location>
        <begin position="13"/>
        <end position="210"/>
    </location>
</feature>
<proteinExistence type="inferred from homology"/>
<dbReference type="PANTHER" id="PTHR34611:SF2">
    <property type="entry name" value="INACTIVE RECOMBINATION-PROMOTING NUCLEASE-LIKE PROTEIN RPNE-RELATED"/>
    <property type="match status" value="1"/>
</dbReference>
<dbReference type="Pfam" id="PF04754">
    <property type="entry name" value="Transposase_31"/>
    <property type="match status" value="1"/>
</dbReference>
<keyword evidence="5" id="KW-1185">Reference proteome</keyword>
<evidence type="ECO:0000256" key="1">
    <source>
        <dbReference type="ARBA" id="ARBA00009787"/>
    </source>
</evidence>
<evidence type="ECO:0000313" key="5">
    <source>
        <dbReference type="Proteomes" id="UP000054698"/>
    </source>
</evidence>
<dbReference type="Proteomes" id="UP000054698">
    <property type="component" value="Unassembled WGS sequence"/>
</dbReference>
<dbReference type="InterPro" id="IPR010106">
    <property type="entry name" value="RpnA"/>
</dbReference>
<gene>
    <name evidence="3" type="ORF">Lfee_1270</name>
    <name evidence="4" type="ORF">NCTC12022_00548</name>
</gene>
<sequence length="308" mass="35754">MKKTPDSYNGISNPHDQFFRTVMADKRVATQFLKAHLPKDLCERIDFDCLTMEPRSFINDVRKETTVDILFKTRIDGEEAYIYLLLEHQSTPDELMPFRIVKYSCNAIDYCLKINKTKKIPFIYPLVIYHGKQPYPFSTDINDLVDAPKLLVEKYFLKPFQLLDLGRIDDETIRQNAWSGILEFALKHIFARDILPHLRNIADLMQQVDRQGGGDYLAIVLQYLLERGELSDKDAFFNLIDQQISHQVGEKIMSLAEQLRQEGIREGEHKKEIEIAERMLAEGSDPVFIEKITALSINQIKKLAKNMD</sequence>
<accession>A0A0W0TWU5</accession>
<organism evidence="3 5">
    <name type="scientific">Legionella feeleii</name>
    <dbReference type="NCBI Taxonomy" id="453"/>
    <lineage>
        <taxon>Bacteria</taxon>
        <taxon>Pseudomonadati</taxon>
        <taxon>Pseudomonadota</taxon>
        <taxon>Gammaproteobacteria</taxon>
        <taxon>Legionellales</taxon>
        <taxon>Legionellaceae</taxon>
        <taxon>Legionella</taxon>
    </lineage>
</organism>
<dbReference type="NCBIfam" id="TIGR01784">
    <property type="entry name" value="T_den_put_tspse"/>
    <property type="match status" value="1"/>
</dbReference>
<dbReference type="InterPro" id="IPR051699">
    <property type="entry name" value="Rpn/YhgA-like_nuclease"/>
</dbReference>
<name>A0A0W0TWU5_9GAMM</name>
<dbReference type="GO" id="GO:0006310">
    <property type="term" value="P:DNA recombination"/>
    <property type="evidence" value="ECO:0007669"/>
    <property type="project" value="TreeGrafter"/>
</dbReference>
<dbReference type="GO" id="GO:1990238">
    <property type="term" value="F:double-stranded DNA endonuclease activity"/>
    <property type="evidence" value="ECO:0007669"/>
    <property type="project" value="TreeGrafter"/>
</dbReference>
<dbReference type="Proteomes" id="UP000251942">
    <property type="component" value="Unassembled WGS sequence"/>
</dbReference>
<evidence type="ECO:0000313" key="3">
    <source>
        <dbReference type="EMBL" id="KTD00106.1"/>
    </source>
</evidence>
<reference evidence="3 5" key="1">
    <citation type="submission" date="2015-11" db="EMBL/GenBank/DDBJ databases">
        <title>Genomic analysis of 38 Legionella species identifies large and diverse effector repertoires.</title>
        <authorList>
            <person name="Burstein D."/>
            <person name="Amaro F."/>
            <person name="Zusman T."/>
            <person name="Lifshitz Z."/>
            <person name="Cohen O."/>
            <person name="Gilbert J.A."/>
            <person name="Pupko T."/>
            <person name="Shuman H.A."/>
            <person name="Segal G."/>
        </authorList>
    </citation>
    <scope>NUCLEOTIDE SEQUENCE [LARGE SCALE GENOMIC DNA]</scope>
    <source>
        <strain evidence="3 5">WO-44C</strain>
    </source>
</reference>
<reference evidence="4 6" key="2">
    <citation type="submission" date="2018-06" db="EMBL/GenBank/DDBJ databases">
        <authorList>
            <consortium name="Pathogen Informatics"/>
            <person name="Doyle S."/>
        </authorList>
    </citation>
    <scope>NUCLEOTIDE SEQUENCE [LARGE SCALE GENOMIC DNA]</scope>
    <source>
        <strain evidence="4 6">NCTC12022</strain>
    </source>
</reference>
<dbReference type="PANTHER" id="PTHR34611">
    <property type="match status" value="1"/>
</dbReference>
<evidence type="ECO:0000313" key="6">
    <source>
        <dbReference type="Proteomes" id="UP000251942"/>
    </source>
</evidence>
<dbReference type="OrthoDB" id="5639561at2"/>